<evidence type="ECO:0000313" key="2">
    <source>
        <dbReference type="Proteomes" id="UP001244136"/>
    </source>
</evidence>
<gene>
    <name evidence="1" type="ORF">QH948_00435</name>
</gene>
<name>A0ABY8PY09_9ACTN</name>
<keyword evidence="2" id="KW-1185">Reference proteome</keyword>
<accession>A0ABY8PY09</accession>
<dbReference type="EMBL" id="CP123967">
    <property type="protein sequence ID" value="WGT47288.1"/>
    <property type="molecule type" value="Genomic_DNA"/>
</dbReference>
<dbReference type="RefSeq" id="WP_281145021.1">
    <property type="nucleotide sequence ID" value="NZ_CP123967.1"/>
</dbReference>
<evidence type="ECO:0000313" key="1">
    <source>
        <dbReference type="EMBL" id="WGT47288.1"/>
    </source>
</evidence>
<protein>
    <submittedName>
        <fullName evidence="1">Uncharacterized protein</fullName>
    </submittedName>
</protein>
<dbReference type="Proteomes" id="UP001244136">
    <property type="component" value="Chromosome"/>
</dbReference>
<reference evidence="1 2" key="1">
    <citation type="journal article" date="2008" name="Int. J. Syst. Evol. Microbiol.">
        <title>Tessaracoccus flavescens sp. nov., isolated from marine sediment.</title>
        <authorList>
            <person name="Lee D.W."/>
            <person name="Lee S.D."/>
        </authorList>
    </citation>
    <scope>NUCLEOTIDE SEQUENCE [LARGE SCALE GENOMIC DNA]</scope>
    <source>
        <strain evidence="1 2">T21</strain>
    </source>
</reference>
<sequence>MTVLYRSLFTSSPQDAAGYVARARGLYMAWATETSDDPGHAALAA</sequence>
<proteinExistence type="predicted"/>
<organism evidence="1 2">
    <name type="scientific">Tessaracoccus lacteus</name>
    <dbReference type="NCBI Taxonomy" id="3041766"/>
    <lineage>
        <taxon>Bacteria</taxon>
        <taxon>Bacillati</taxon>
        <taxon>Actinomycetota</taxon>
        <taxon>Actinomycetes</taxon>
        <taxon>Propionibacteriales</taxon>
        <taxon>Propionibacteriaceae</taxon>
        <taxon>Tessaracoccus</taxon>
    </lineage>
</organism>